<dbReference type="InterPro" id="IPR020449">
    <property type="entry name" value="Tscrpt_reg_AraC-type_HTH"/>
</dbReference>
<dbReference type="KEGG" id="srd:SD10_02890"/>
<dbReference type="InterPro" id="IPR009057">
    <property type="entry name" value="Homeodomain-like_sf"/>
</dbReference>
<evidence type="ECO:0000313" key="5">
    <source>
        <dbReference type="EMBL" id="AKD54008.1"/>
    </source>
</evidence>
<sequence length="300" mass="34441">MQKTESLEEFYRHKFNSLPDTLPANTGHVNVFRLEDCLAPSTAPVQYSRRDFYKITLIRGHNLYHYADKSIEINGPTLVFFNPQVPYTWQAVSGDTTGFFCIFRETLFGGRFNTGLTELPLFQPGGKPAFTLEASQEAIVSGLFEKMLDEINSDYILKYDLIRNYVSELIHYALKLRPTDALHQHTDARARLTAIFIELLERQFPIESPTRRFTLRSASDFAYQLAVHVNHLNRCVRDTTGKTTTDHIAARLATEARALLKHTDWNIAEIAYSLGFDEPSHFNYFFRKHTGLAPSAFRHV</sequence>
<dbReference type="SUPFAM" id="SSF46689">
    <property type="entry name" value="Homeodomain-like"/>
    <property type="match status" value="1"/>
</dbReference>
<dbReference type="PATRIC" id="fig|1379870.5.peg.638"/>
<dbReference type="GO" id="GO:0043565">
    <property type="term" value="F:sequence-specific DNA binding"/>
    <property type="evidence" value="ECO:0007669"/>
    <property type="project" value="InterPro"/>
</dbReference>
<protein>
    <submittedName>
        <fullName evidence="5">Transcriptional regulator</fullName>
    </submittedName>
</protein>
<keyword evidence="3" id="KW-0804">Transcription</keyword>
<dbReference type="PROSITE" id="PS01124">
    <property type="entry name" value="HTH_ARAC_FAMILY_2"/>
    <property type="match status" value="1"/>
</dbReference>
<dbReference type="PANTHER" id="PTHR43280">
    <property type="entry name" value="ARAC-FAMILY TRANSCRIPTIONAL REGULATOR"/>
    <property type="match status" value="1"/>
</dbReference>
<dbReference type="SUPFAM" id="SSF51215">
    <property type="entry name" value="Regulatory protein AraC"/>
    <property type="match status" value="1"/>
</dbReference>
<dbReference type="HOGENOM" id="CLU_000445_88_2_10"/>
<proteinExistence type="predicted"/>
<dbReference type="STRING" id="1379870.SD10_02890"/>
<keyword evidence="1" id="KW-0805">Transcription regulation</keyword>
<dbReference type="Pfam" id="PF12833">
    <property type="entry name" value="HTH_18"/>
    <property type="match status" value="1"/>
</dbReference>
<dbReference type="PANTHER" id="PTHR43280:SF32">
    <property type="entry name" value="TRANSCRIPTIONAL REGULATORY PROTEIN"/>
    <property type="match status" value="1"/>
</dbReference>
<keyword evidence="6" id="KW-1185">Reference proteome</keyword>
<dbReference type="InterPro" id="IPR037923">
    <property type="entry name" value="HTH-like"/>
</dbReference>
<reference evidence="5 6" key="1">
    <citation type="journal article" date="2014" name="Curr. Microbiol.">
        <title>Spirosoma radiotolerans sp. nov., a gamma-radiation-resistant bacterium isolated from gamma ray-irradiated soil.</title>
        <authorList>
            <person name="Lee J.J."/>
            <person name="Srinivasan S."/>
            <person name="Lim S."/>
            <person name="Joe M."/>
            <person name="Im S."/>
            <person name="Bae S.I."/>
            <person name="Park K.R."/>
            <person name="Han J.H."/>
            <person name="Park S.H."/>
            <person name="Joo B.M."/>
            <person name="Park S.J."/>
            <person name="Kim M.K."/>
        </authorList>
    </citation>
    <scope>NUCLEOTIDE SEQUENCE [LARGE SCALE GENOMIC DNA]</scope>
    <source>
        <strain evidence="5 6">DG5A</strain>
    </source>
</reference>
<dbReference type="Gene3D" id="1.10.10.60">
    <property type="entry name" value="Homeodomain-like"/>
    <property type="match status" value="1"/>
</dbReference>
<dbReference type="InterPro" id="IPR018060">
    <property type="entry name" value="HTH_AraC"/>
</dbReference>
<organism evidence="5 6">
    <name type="scientific">Spirosoma radiotolerans</name>
    <dbReference type="NCBI Taxonomy" id="1379870"/>
    <lineage>
        <taxon>Bacteria</taxon>
        <taxon>Pseudomonadati</taxon>
        <taxon>Bacteroidota</taxon>
        <taxon>Cytophagia</taxon>
        <taxon>Cytophagales</taxon>
        <taxon>Cytophagaceae</taxon>
        <taxon>Spirosoma</taxon>
    </lineage>
</organism>
<evidence type="ECO:0000259" key="4">
    <source>
        <dbReference type="PROSITE" id="PS01124"/>
    </source>
</evidence>
<dbReference type="SMART" id="SM00342">
    <property type="entry name" value="HTH_ARAC"/>
    <property type="match status" value="1"/>
</dbReference>
<keyword evidence="2" id="KW-0238">DNA-binding</keyword>
<evidence type="ECO:0000256" key="1">
    <source>
        <dbReference type="ARBA" id="ARBA00023015"/>
    </source>
</evidence>
<accession>A0A0E3ZTS6</accession>
<gene>
    <name evidence="5" type="ORF">SD10_02890</name>
</gene>
<evidence type="ECO:0000256" key="2">
    <source>
        <dbReference type="ARBA" id="ARBA00023125"/>
    </source>
</evidence>
<dbReference type="EMBL" id="CP010429">
    <property type="protein sequence ID" value="AKD54008.1"/>
    <property type="molecule type" value="Genomic_DNA"/>
</dbReference>
<feature type="domain" description="HTH araC/xylS-type" evidence="4">
    <location>
        <begin position="190"/>
        <end position="300"/>
    </location>
</feature>
<dbReference type="PRINTS" id="PR00032">
    <property type="entry name" value="HTHARAC"/>
</dbReference>
<evidence type="ECO:0000256" key="3">
    <source>
        <dbReference type="ARBA" id="ARBA00023163"/>
    </source>
</evidence>
<dbReference type="Proteomes" id="UP000033054">
    <property type="component" value="Chromosome"/>
</dbReference>
<name>A0A0E3ZTS6_9BACT</name>
<dbReference type="OrthoDB" id="629929at2"/>
<evidence type="ECO:0000313" key="6">
    <source>
        <dbReference type="Proteomes" id="UP000033054"/>
    </source>
</evidence>
<dbReference type="AlphaFoldDB" id="A0A0E3ZTS6"/>
<dbReference type="RefSeq" id="WP_046375604.1">
    <property type="nucleotide sequence ID" value="NZ_CP010429.1"/>
</dbReference>
<dbReference type="GO" id="GO:0003700">
    <property type="term" value="F:DNA-binding transcription factor activity"/>
    <property type="evidence" value="ECO:0007669"/>
    <property type="project" value="InterPro"/>
</dbReference>